<dbReference type="AlphaFoldDB" id="A0A550JB55"/>
<feature type="region of interest" description="Disordered" evidence="3">
    <location>
        <begin position="451"/>
        <end position="472"/>
    </location>
</feature>
<dbReference type="InterPro" id="IPR036873">
    <property type="entry name" value="Rhodanese-like_dom_sf"/>
</dbReference>
<dbReference type="Gene3D" id="3.40.250.10">
    <property type="entry name" value="Rhodanese-like domain"/>
    <property type="match status" value="2"/>
</dbReference>
<dbReference type="InterPro" id="IPR001763">
    <property type="entry name" value="Rhodanese-like_dom"/>
</dbReference>
<dbReference type="InterPro" id="IPR045078">
    <property type="entry name" value="TST/MPST-like"/>
</dbReference>
<dbReference type="GO" id="GO:0004792">
    <property type="term" value="F:thiosulfate-cyanide sulfurtransferase activity"/>
    <property type="evidence" value="ECO:0007669"/>
    <property type="project" value="TreeGrafter"/>
</dbReference>
<keyword evidence="6" id="KW-1185">Reference proteome</keyword>
<dbReference type="PANTHER" id="PTHR11364">
    <property type="entry name" value="THIOSULFATE SULFERTANSFERASE"/>
    <property type="match status" value="1"/>
</dbReference>
<dbReference type="Pfam" id="PF00581">
    <property type="entry name" value="Rhodanese"/>
    <property type="match status" value="1"/>
</dbReference>
<comment type="caution">
    <text evidence="5">The sequence shown here is derived from an EMBL/GenBank/DDBJ whole genome shotgun (WGS) entry which is preliminary data.</text>
</comment>
<evidence type="ECO:0000256" key="2">
    <source>
        <dbReference type="ARBA" id="ARBA00022737"/>
    </source>
</evidence>
<evidence type="ECO:0000313" key="6">
    <source>
        <dbReference type="Proteomes" id="UP000317155"/>
    </source>
</evidence>
<accession>A0A550JB55</accession>
<gene>
    <name evidence="5" type="ORF">FL622_10385</name>
</gene>
<organism evidence="5 6">
    <name type="scientific">Trichloromonas acetexigens</name>
    <dbReference type="NCBI Taxonomy" id="38815"/>
    <lineage>
        <taxon>Bacteria</taxon>
        <taxon>Pseudomonadati</taxon>
        <taxon>Thermodesulfobacteriota</taxon>
        <taxon>Desulfuromonadia</taxon>
        <taxon>Desulfuromonadales</taxon>
        <taxon>Trichloromonadaceae</taxon>
        <taxon>Trichloromonas</taxon>
    </lineage>
</organism>
<dbReference type="EMBL" id="VJVV01000007">
    <property type="protein sequence ID" value="TRO80499.1"/>
    <property type="molecule type" value="Genomic_DNA"/>
</dbReference>
<evidence type="ECO:0000256" key="3">
    <source>
        <dbReference type="SAM" id="MobiDB-lite"/>
    </source>
</evidence>
<dbReference type="RefSeq" id="WP_092058039.1">
    <property type="nucleotide sequence ID" value="NZ_FOJJ01000039.1"/>
</dbReference>
<reference evidence="5 6" key="1">
    <citation type="submission" date="2019-07" db="EMBL/GenBank/DDBJ databases">
        <title>Insights of Desulfuromonas acetexigens electromicrobiology.</title>
        <authorList>
            <person name="Katuri K."/>
            <person name="Sapireddy V."/>
            <person name="Shaw D.R."/>
            <person name="Saikaly P."/>
        </authorList>
    </citation>
    <scope>NUCLEOTIDE SEQUENCE [LARGE SCALE GENOMIC DNA]</scope>
    <source>
        <strain evidence="5 6">2873</strain>
    </source>
</reference>
<name>A0A550JB55_9BACT</name>
<keyword evidence="1" id="KW-0808">Transferase</keyword>
<feature type="domain" description="Rhodanese" evidence="4">
    <location>
        <begin position="273"/>
        <end position="363"/>
    </location>
</feature>
<keyword evidence="2" id="KW-0677">Repeat</keyword>
<evidence type="ECO:0000256" key="1">
    <source>
        <dbReference type="ARBA" id="ARBA00022679"/>
    </source>
</evidence>
<dbReference type="NCBIfam" id="NF040901">
    <property type="entry name" value="SeO3_TeO2_ExtH"/>
    <property type="match status" value="1"/>
</dbReference>
<evidence type="ECO:0000259" key="4">
    <source>
        <dbReference type="PROSITE" id="PS50206"/>
    </source>
</evidence>
<dbReference type="PANTHER" id="PTHR11364:SF27">
    <property type="entry name" value="SULFURTRANSFERASE"/>
    <property type="match status" value="1"/>
</dbReference>
<dbReference type="PROSITE" id="PS50206">
    <property type="entry name" value="RHODANESE_3"/>
    <property type="match status" value="2"/>
</dbReference>
<proteinExistence type="predicted"/>
<protein>
    <recommendedName>
        <fullName evidence="4">Rhodanese domain-containing protein</fullName>
    </recommendedName>
</protein>
<sequence>MKRIFSEMKNLRYALLAIAATALLLGGCGGGGGSSYDEPTTVTNPAIPGVATNVLIEPETLKSWMDAGKVNAADSFDGKVVILDYASDNTAMHIPGALKVHSTELTASRLEGLAVSGSMVATGAMMDAVIERLGIDQNTTIVITTAGGTNMYQATRAYFVFRYWGFPKAKLKVLDGGNQAWDAHVAAQGWGAGYALTDVLTGNPTPSTFSVRNLGTLCDDLRYSIGEMITEVYPALQDGTMLHLDALGEAHATATAKNFTTSLNQAGKWVVFEGRIRNSKPLAQGSLYNANNNYRFKTPEAIRALFEDQNVGWRQGLPTVTACRAGISCTTLFFALDAILDSPAYVYDGSWGQWGLYSTLNTSTNGKIPTTLTGERSKWAVDQFTISGPMNSPVPGPVYNVGFVKTVNNADYTLSLTDIESVTINTSVLYNTNGPADPAANQIENEDREYIETPPAGSGATGPVSGGAGGGC</sequence>
<feature type="domain" description="Rhodanese" evidence="4">
    <location>
        <begin position="93"/>
        <end position="190"/>
    </location>
</feature>
<dbReference type="Proteomes" id="UP000317155">
    <property type="component" value="Unassembled WGS sequence"/>
</dbReference>
<dbReference type="PROSITE" id="PS51257">
    <property type="entry name" value="PROKAR_LIPOPROTEIN"/>
    <property type="match status" value="1"/>
</dbReference>
<dbReference type="OrthoDB" id="9814272at2"/>
<evidence type="ECO:0000313" key="5">
    <source>
        <dbReference type="EMBL" id="TRO80499.1"/>
    </source>
</evidence>
<dbReference type="SUPFAM" id="SSF52821">
    <property type="entry name" value="Rhodanese/Cell cycle control phosphatase"/>
    <property type="match status" value="2"/>
</dbReference>
<feature type="compositionally biased region" description="Low complexity" evidence="3">
    <location>
        <begin position="453"/>
        <end position="463"/>
    </location>
</feature>